<feature type="transmembrane region" description="Helical" evidence="1">
    <location>
        <begin position="6"/>
        <end position="28"/>
    </location>
</feature>
<gene>
    <name evidence="3" type="ORF">MENT_LOCUS6443</name>
</gene>
<dbReference type="Pfam" id="PF10328">
    <property type="entry name" value="7TM_GPCR_Srx"/>
    <property type="match status" value="1"/>
</dbReference>
<keyword evidence="1" id="KW-1133">Transmembrane helix</keyword>
<comment type="caution">
    <text evidence="3">The sequence shown here is derived from an EMBL/GenBank/DDBJ whole genome shotgun (WGS) entry which is preliminary data.</text>
</comment>
<dbReference type="Gene3D" id="1.20.1070.10">
    <property type="entry name" value="Rhodopsin 7-helix transmembrane proteins"/>
    <property type="match status" value="1"/>
</dbReference>
<keyword evidence="1" id="KW-0812">Transmembrane</keyword>
<dbReference type="EMBL" id="CAJEWN010000025">
    <property type="protein sequence ID" value="CAD2140307.1"/>
    <property type="molecule type" value="Genomic_DNA"/>
</dbReference>
<proteinExistence type="predicted"/>
<dbReference type="SUPFAM" id="SSF81321">
    <property type="entry name" value="Family A G protein-coupled receptor-like"/>
    <property type="match status" value="1"/>
</dbReference>
<evidence type="ECO:0000313" key="3">
    <source>
        <dbReference type="EMBL" id="CAD2140307.1"/>
    </source>
</evidence>
<sequence>MPFNSYFISPAAAILTTSIYVHITALALNRFQAVYFTFSYEIIWKKRNIKYIIFIIWCIIIFWYVLLSYITLNFKNLSNWIS</sequence>
<evidence type="ECO:0000313" key="4">
    <source>
        <dbReference type="Proteomes" id="UP000580250"/>
    </source>
</evidence>
<protein>
    <recommendedName>
        <fullName evidence="2">7TM GPCR serpentine receptor class x (Srx) domain-containing protein</fullName>
    </recommendedName>
</protein>
<evidence type="ECO:0000256" key="1">
    <source>
        <dbReference type="SAM" id="Phobius"/>
    </source>
</evidence>
<feature type="domain" description="7TM GPCR serpentine receptor class x (Srx)" evidence="2">
    <location>
        <begin position="4"/>
        <end position="70"/>
    </location>
</feature>
<feature type="transmembrane region" description="Helical" evidence="1">
    <location>
        <begin position="49"/>
        <end position="72"/>
    </location>
</feature>
<evidence type="ECO:0000259" key="2">
    <source>
        <dbReference type="Pfam" id="PF10328"/>
    </source>
</evidence>
<dbReference type="InterPro" id="IPR019430">
    <property type="entry name" value="7TM_GPCR_serpentine_rcpt_Srx"/>
</dbReference>
<reference evidence="3 4" key="1">
    <citation type="submission" date="2020-08" db="EMBL/GenBank/DDBJ databases">
        <authorList>
            <person name="Koutsovoulos G."/>
            <person name="Danchin GJ E."/>
        </authorList>
    </citation>
    <scope>NUCLEOTIDE SEQUENCE [LARGE SCALE GENOMIC DNA]</scope>
</reference>
<organism evidence="3 4">
    <name type="scientific">Meloidogyne enterolobii</name>
    <name type="common">Root-knot nematode worm</name>
    <name type="synonym">Meloidogyne mayaguensis</name>
    <dbReference type="NCBI Taxonomy" id="390850"/>
    <lineage>
        <taxon>Eukaryota</taxon>
        <taxon>Metazoa</taxon>
        <taxon>Ecdysozoa</taxon>
        <taxon>Nematoda</taxon>
        <taxon>Chromadorea</taxon>
        <taxon>Rhabditida</taxon>
        <taxon>Tylenchina</taxon>
        <taxon>Tylenchomorpha</taxon>
        <taxon>Tylenchoidea</taxon>
        <taxon>Meloidogynidae</taxon>
        <taxon>Meloidogyninae</taxon>
        <taxon>Meloidogyne</taxon>
    </lineage>
</organism>
<keyword evidence="1" id="KW-0472">Membrane</keyword>
<dbReference type="Proteomes" id="UP000580250">
    <property type="component" value="Unassembled WGS sequence"/>
</dbReference>
<name>A0A6V7TZR0_MELEN</name>
<accession>A0A6V7TZR0</accession>
<dbReference type="AlphaFoldDB" id="A0A6V7TZR0"/>